<dbReference type="GO" id="GO:0004061">
    <property type="term" value="F:arylformamidase activity"/>
    <property type="evidence" value="ECO:0007669"/>
    <property type="project" value="InterPro"/>
</dbReference>
<keyword evidence="3" id="KW-1185">Reference proteome</keyword>
<organism evidence="2 3">
    <name type="scientific">Exophiala xenobiotica</name>
    <dbReference type="NCBI Taxonomy" id="348802"/>
    <lineage>
        <taxon>Eukaryota</taxon>
        <taxon>Fungi</taxon>
        <taxon>Dikarya</taxon>
        <taxon>Ascomycota</taxon>
        <taxon>Pezizomycotina</taxon>
        <taxon>Eurotiomycetes</taxon>
        <taxon>Chaetothyriomycetidae</taxon>
        <taxon>Chaetothyriales</taxon>
        <taxon>Herpotrichiellaceae</taxon>
        <taxon>Exophiala</taxon>
    </lineage>
</organism>
<dbReference type="STRING" id="348802.A0A0D2F843"/>
<evidence type="ECO:0000256" key="1">
    <source>
        <dbReference type="ARBA" id="ARBA00007865"/>
    </source>
</evidence>
<dbReference type="InterPro" id="IPR037175">
    <property type="entry name" value="KFase_sf"/>
</dbReference>
<evidence type="ECO:0000313" key="3">
    <source>
        <dbReference type="Proteomes" id="UP000054342"/>
    </source>
</evidence>
<name>A0A0D2F843_9EURO</name>
<dbReference type="SUPFAM" id="SSF102198">
    <property type="entry name" value="Putative cyclase"/>
    <property type="match status" value="1"/>
</dbReference>
<dbReference type="PANTHER" id="PTHR34861">
    <property type="match status" value="1"/>
</dbReference>
<evidence type="ECO:0008006" key="4">
    <source>
        <dbReference type="Google" id="ProtNLM"/>
    </source>
</evidence>
<dbReference type="PANTHER" id="PTHR34861:SF11">
    <property type="entry name" value="CYCLASE"/>
    <property type="match status" value="1"/>
</dbReference>
<dbReference type="EMBL" id="KN847319">
    <property type="protein sequence ID" value="KIW56219.1"/>
    <property type="molecule type" value="Genomic_DNA"/>
</dbReference>
<dbReference type="AlphaFoldDB" id="A0A0D2F843"/>
<dbReference type="InterPro" id="IPR007325">
    <property type="entry name" value="KFase/CYL"/>
</dbReference>
<dbReference type="GeneID" id="25326805"/>
<dbReference type="GO" id="GO:0019441">
    <property type="term" value="P:L-tryptophan catabolic process to kynurenine"/>
    <property type="evidence" value="ECO:0007669"/>
    <property type="project" value="InterPro"/>
</dbReference>
<dbReference type="Proteomes" id="UP000054342">
    <property type="component" value="Unassembled WGS sequence"/>
</dbReference>
<comment type="similarity">
    <text evidence="1">Belongs to the Cyclase 1 superfamily.</text>
</comment>
<dbReference type="OrthoDB" id="5396at2759"/>
<dbReference type="Gene3D" id="3.50.30.50">
    <property type="entry name" value="Putative cyclase"/>
    <property type="match status" value="1"/>
</dbReference>
<sequence length="341" mass="38174">MSDSKTIPTFEEIEKRSPPYSAWDLWENPQLGALNYLIDALVLRSAKEEIQHGVRVGLNLPLDLIDPPFLGRSGFERKMINKAPRVINDDVISFNTQGSSQWDSFRHFAYQKEGKFYNNVSQDDIHSKPESKVNGINAWAARGIAGRGVLIDYHGWAQKKGIAYDPLSGHGISVDEVDQITKEYEIELRKGDIFMLRTGFVEAYSALSKDEREKYSTSHSFPGLASGRKTAKWLWNHQFAAVAGDNVAFESARKSERKRAPQASSNPADYYDFLPAPADPEFGMLHPILLSGWGTPIGELFDLELLAKECERLGRWSFFVSSSPLNYTGAVASPPNIMAIL</sequence>
<evidence type="ECO:0000313" key="2">
    <source>
        <dbReference type="EMBL" id="KIW56219.1"/>
    </source>
</evidence>
<protein>
    <recommendedName>
        <fullName evidence="4">Cyclase</fullName>
    </recommendedName>
</protein>
<dbReference type="Pfam" id="PF04199">
    <property type="entry name" value="Cyclase"/>
    <property type="match status" value="1"/>
</dbReference>
<proteinExistence type="inferred from homology"/>
<reference evidence="2 3" key="1">
    <citation type="submission" date="2015-01" db="EMBL/GenBank/DDBJ databases">
        <title>The Genome Sequence of Exophiala xenobiotica CBS118157.</title>
        <authorList>
            <consortium name="The Broad Institute Genomics Platform"/>
            <person name="Cuomo C."/>
            <person name="de Hoog S."/>
            <person name="Gorbushina A."/>
            <person name="Stielow B."/>
            <person name="Teixiera M."/>
            <person name="Abouelleil A."/>
            <person name="Chapman S.B."/>
            <person name="Priest M."/>
            <person name="Young S.K."/>
            <person name="Wortman J."/>
            <person name="Nusbaum C."/>
            <person name="Birren B."/>
        </authorList>
    </citation>
    <scope>NUCLEOTIDE SEQUENCE [LARGE SCALE GENOMIC DNA]</scope>
    <source>
        <strain evidence="2 3">CBS 118157</strain>
    </source>
</reference>
<accession>A0A0D2F843</accession>
<gene>
    <name evidence="2" type="ORF">PV05_04897</name>
</gene>
<dbReference type="HOGENOM" id="CLU_030671_1_0_1"/>
<dbReference type="RefSeq" id="XP_013316803.1">
    <property type="nucleotide sequence ID" value="XM_013461349.1"/>
</dbReference>